<keyword evidence="5 7" id="KW-0472">Membrane</keyword>
<keyword evidence="3 7" id="KW-0812">Transmembrane</keyword>
<evidence type="ECO:0000256" key="3">
    <source>
        <dbReference type="ARBA" id="ARBA00022692"/>
    </source>
</evidence>
<feature type="transmembrane region" description="Helical" evidence="7">
    <location>
        <begin position="88"/>
        <end position="107"/>
    </location>
</feature>
<dbReference type="GO" id="GO:0016020">
    <property type="term" value="C:membrane"/>
    <property type="evidence" value="ECO:0007669"/>
    <property type="project" value="UniProtKB-SubCell"/>
</dbReference>
<dbReference type="PANTHER" id="PTHR43791">
    <property type="entry name" value="PERMEASE-RELATED"/>
    <property type="match status" value="1"/>
</dbReference>
<name>A0A395IM27_9HELO</name>
<dbReference type="Gene3D" id="1.20.1250.20">
    <property type="entry name" value="MFS general substrate transporter like domains"/>
    <property type="match status" value="1"/>
</dbReference>
<evidence type="ECO:0000313" key="8">
    <source>
        <dbReference type="EMBL" id="RAL61201.1"/>
    </source>
</evidence>
<reference evidence="8 9" key="1">
    <citation type="submission" date="2018-06" db="EMBL/GenBank/DDBJ databases">
        <title>Genome Sequence of the Brown Rot Fungal Pathogen Monilinia fructigena.</title>
        <authorList>
            <person name="Landi L."/>
            <person name="De Miccolis Angelini R.M."/>
            <person name="Pollastro S."/>
            <person name="Abate D."/>
            <person name="Faretra F."/>
            <person name="Romanazzi G."/>
        </authorList>
    </citation>
    <scope>NUCLEOTIDE SEQUENCE [LARGE SCALE GENOMIC DNA]</scope>
    <source>
        <strain evidence="8 9">Mfrg269</strain>
    </source>
</reference>
<feature type="compositionally biased region" description="Low complexity" evidence="6">
    <location>
        <begin position="216"/>
        <end position="229"/>
    </location>
</feature>
<feature type="transmembrane region" description="Helical" evidence="7">
    <location>
        <begin position="57"/>
        <end position="76"/>
    </location>
</feature>
<comment type="subcellular location">
    <subcellularLocation>
        <location evidence="1">Membrane</location>
        <topology evidence="1">Multi-pass membrane protein</topology>
    </subcellularLocation>
</comment>
<feature type="compositionally biased region" description="Low complexity" evidence="6">
    <location>
        <begin position="119"/>
        <end position="128"/>
    </location>
</feature>
<dbReference type="EMBL" id="QKRW01000033">
    <property type="protein sequence ID" value="RAL61201.1"/>
    <property type="molecule type" value="Genomic_DNA"/>
</dbReference>
<sequence>MLSFLDRSNIGNAKIAGLERDLHLDSNKYEWVVTAFYIAYICFEWMSILWKIIPAHIYITVIVLSWGIIASLQSIATSFTGLVVLRTLLGIGEAGFTGIPFYLSFFFKRKNLHSEPAYSSVPPLSQLPSPVPSHGESSNSDNDPPSPHGDSSSSSKDSPASSSPSSHGTTSPTAPTRPPTSPRARRKSRVSVSAMKSPRSPTPKTNHPPASKSKKSSSPSVTQKSTSQP</sequence>
<keyword evidence="2" id="KW-0813">Transport</keyword>
<organism evidence="8 9">
    <name type="scientific">Monilinia fructigena</name>
    <dbReference type="NCBI Taxonomy" id="38457"/>
    <lineage>
        <taxon>Eukaryota</taxon>
        <taxon>Fungi</taxon>
        <taxon>Dikarya</taxon>
        <taxon>Ascomycota</taxon>
        <taxon>Pezizomycotina</taxon>
        <taxon>Leotiomycetes</taxon>
        <taxon>Helotiales</taxon>
        <taxon>Sclerotiniaceae</taxon>
        <taxon>Monilinia</taxon>
    </lineage>
</organism>
<keyword evidence="9" id="KW-1185">Reference proteome</keyword>
<dbReference type="PANTHER" id="PTHR43791:SF27">
    <property type="entry name" value="TRANSPORTER, PUTATIVE (AFU_ORTHOLOGUE AFUA_2G15730)-RELATED"/>
    <property type="match status" value="1"/>
</dbReference>
<dbReference type="AlphaFoldDB" id="A0A395IM27"/>
<feature type="transmembrane region" description="Helical" evidence="7">
    <location>
        <begin position="31"/>
        <end position="50"/>
    </location>
</feature>
<evidence type="ECO:0000256" key="5">
    <source>
        <dbReference type="ARBA" id="ARBA00023136"/>
    </source>
</evidence>
<evidence type="ECO:0000256" key="4">
    <source>
        <dbReference type="ARBA" id="ARBA00022989"/>
    </source>
</evidence>
<evidence type="ECO:0008006" key="10">
    <source>
        <dbReference type="Google" id="ProtNLM"/>
    </source>
</evidence>
<gene>
    <name evidence="8" type="ORF">DID88_010280</name>
</gene>
<dbReference type="GO" id="GO:0022857">
    <property type="term" value="F:transmembrane transporter activity"/>
    <property type="evidence" value="ECO:0007669"/>
    <property type="project" value="TreeGrafter"/>
</dbReference>
<evidence type="ECO:0000256" key="7">
    <source>
        <dbReference type="SAM" id="Phobius"/>
    </source>
</evidence>
<accession>A0A395IM27</accession>
<dbReference type="InterPro" id="IPR036259">
    <property type="entry name" value="MFS_trans_sf"/>
</dbReference>
<protein>
    <recommendedName>
        <fullName evidence="10">Major facilitator superfamily (MFS) profile domain-containing protein</fullName>
    </recommendedName>
</protein>
<dbReference type="Proteomes" id="UP000249056">
    <property type="component" value="Unassembled WGS sequence"/>
</dbReference>
<evidence type="ECO:0000256" key="6">
    <source>
        <dbReference type="SAM" id="MobiDB-lite"/>
    </source>
</evidence>
<feature type="compositionally biased region" description="Low complexity" evidence="6">
    <location>
        <begin position="137"/>
        <end position="174"/>
    </location>
</feature>
<comment type="caution">
    <text evidence="8">The sequence shown here is derived from an EMBL/GenBank/DDBJ whole genome shotgun (WGS) entry which is preliminary data.</text>
</comment>
<dbReference type="SUPFAM" id="SSF103473">
    <property type="entry name" value="MFS general substrate transporter"/>
    <property type="match status" value="1"/>
</dbReference>
<proteinExistence type="predicted"/>
<keyword evidence="4 7" id="KW-1133">Transmembrane helix</keyword>
<evidence type="ECO:0000256" key="1">
    <source>
        <dbReference type="ARBA" id="ARBA00004141"/>
    </source>
</evidence>
<dbReference type="OrthoDB" id="2985014at2759"/>
<evidence type="ECO:0000256" key="2">
    <source>
        <dbReference type="ARBA" id="ARBA00022448"/>
    </source>
</evidence>
<evidence type="ECO:0000313" key="9">
    <source>
        <dbReference type="Proteomes" id="UP000249056"/>
    </source>
</evidence>
<feature type="region of interest" description="Disordered" evidence="6">
    <location>
        <begin position="116"/>
        <end position="229"/>
    </location>
</feature>